<dbReference type="PROSITE" id="PS51192">
    <property type="entry name" value="HELICASE_ATP_BIND_1"/>
    <property type="match status" value="1"/>
</dbReference>
<dbReference type="PANTHER" id="PTHR13710">
    <property type="entry name" value="DNA HELICASE RECQ FAMILY MEMBER"/>
    <property type="match status" value="1"/>
</dbReference>
<dbReference type="GO" id="GO:0030894">
    <property type="term" value="C:replisome"/>
    <property type="evidence" value="ECO:0007669"/>
    <property type="project" value="TreeGrafter"/>
</dbReference>
<comment type="catalytic activity">
    <reaction evidence="8">
        <text>Couples ATP hydrolysis with the unwinding of duplex DNA by translocating in the 3'-5' direction.</text>
        <dbReference type="EC" id="5.6.2.4"/>
    </reaction>
</comment>
<dbReference type="GO" id="GO:0005524">
    <property type="term" value="F:ATP binding"/>
    <property type="evidence" value="ECO:0007669"/>
    <property type="project" value="UniProtKB-KW"/>
</dbReference>
<dbReference type="InterPro" id="IPR027417">
    <property type="entry name" value="P-loop_NTPase"/>
</dbReference>
<dbReference type="InterPro" id="IPR036388">
    <property type="entry name" value="WH-like_DNA-bd_sf"/>
</dbReference>
<dbReference type="PANTHER" id="PTHR13710:SF105">
    <property type="entry name" value="ATP-DEPENDENT DNA HELICASE Q1"/>
    <property type="match status" value="1"/>
</dbReference>
<dbReference type="GO" id="GO:0016787">
    <property type="term" value="F:hydrolase activity"/>
    <property type="evidence" value="ECO:0007669"/>
    <property type="project" value="UniProtKB-KW"/>
</dbReference>
<dbReference type="EC" id="5.6.2.4" evidence="9"/>
<dbReference type="Gene3D" id="3.40.50.300">
    <property type="entry name" value="P-loop containing nucleotide triphosphate hydrolases"/>
    <property type="match status" value="2"/>
</dbReference>
<keyword evidence="4 12" id="KW-0347">Helicase</keyword>
<keyword evidence="13" id="KW-1185">Reference proteome</keyword>
<evidence type="ECO:0000256" key="9">
    <source>
        <dbReference type="ARBA" id="ARBA00034808"/>
    </source>
</evidence>
<dbReference type="SMART" id="SM00490">
    <property type="entry name" value="HELICc"/>
    <property type="match status" value="1"/>
</dbReference>
<dbReference type="AlphaFoldDB" id="A0AAD3H2I7"/>
<dbReference type="Proteomes" id="UP001054902">
    <property type="component" value="Unassembled WGS sequence"/>
</dbReference>
<protein>
    <recommendedName>
        <fullName evidence="9">DNA 3'-5' helicase</fullName>
        <ecNumber evidence="9">5.6.2.4</ecNumber>
    </recommendedName>
</protein>
<dbReference type="SUPFAM" id="SSF52540">
    <property type="entry name" value="P-loop containing nucleoside triphosphate hydrolases"/>
    <property type="match status" value="1"/>
</dbReference>
<keyword evidence="3" id="KW-0378">Hydrolase</keyword>
<dbReference type="InterPro" id="IPR001650">
    <property type="entry name" value="Helicase_C-like"/>
</dbReference>
<dbReference type="EMBL" id="BLLK01000027">
    <property type="protein sequence ID" value="GFH48212.1"/>
    <property type="molecule type" value="Genomic_DNA"/>
</dbReference>
<proteinExistence type="inferred from homology"/>
<evidence type="ECO:0000256" key="4">
    <source>
        <dbReference type="ARBA" id="ARBA00022806"/>
    </source>
</evidence>
<evidence type="ECO:0000256" key="8">
    <source>
        <dbReference type="ARBA" id="ARBA00034617"/>
    </source>
</evidence>
<dbReference type="InterPro" id="IPR004589">
    <property type="entry name" value="DNA_helicase_ATP-dep_RecQ"/>
</dbReference>
<comment type="caution">
    <text evidence="12">The sequence shown here is derived from an EMBL/GenBank/DDBJ whole genome shotgun (WGS) entry which is preliminary data.</text>
</comment>
<dbReference type="GO" id="GO:0006281">
    <property type="term" value="P:DNA repair"/>
    <property type="evidence" value="ECO:0007669"/>
    <property type="project" value="TreeGrafter"/>
</dbReference>
<evidence type="ECO:0000256" key="3">
    <source>
        <dbReference type="ARBA" id="ARBA00022801"/>
    </source>
</evidence>
<evidence type="ECO:0000313" key="13">
    <source>
        <dbReference type="Proteomes" id="UP001054902"/>
    </source>
</evidence>
<sequence>MSKKRKSDALNESHADDSLEIALKKYFPNHSCFRKGQKKVIEALIKGENAAAIFPTGGGKSLCYQLPGLILQNEGLTLVVSPLLALMKDQVDAMRKLGHPVDLLGSSLTLDEKIAVKKRVQCRETAILYVAPEQLNNENTFALIKSVPISLLAIDEAHCISEWGHAFRPDYLRLSKFHNNPNINVKRVVALTATATPQVERDICEKFGIQQNNSVRTSFYRPNLKFAFTPSRSTEESDRQLIAAINSQNPSGATIVYATLQKTTEKVASMLKNAGIDAKHYHAGMNQDDRKLTQDWFMENTKSSTKARVVVATIAFGMGVDKSNIRYVYHYNLPKSLESYAQEIGRAGRDGKDSYCEVFCCLDDIAQLEAFAYCGSPSKKSIMGVLRDIFFDSYGNPYSQGVQRHVSHYSLARSHDLQITTVQMLLAFVDIYQELIQQGTPRYGMYKIKSRNSHISSVPALLASCEDSTAASALRRECQVKKTWAHIDIGCASQFAPRDALINALTNLEQKSLIEVMPSQVEHTYYIKKKVTDLSAIVEREYERFQNREKRELSRIGEVMSFLTAGTCQAQLLTDHFEGKYGPSTKENKTAFPCEFCPFCKSGTPITLNQRKDFSVDPNLWRKLVNDPKLPRDDPQLIARFALGFKSPRITSTGLSKSSNFGLMEGAPYEDLMSYIMENMFK</sequence>
<evidence type="ECO:0000259" key="10">
    <source>
        <dbReference type="PROSITE" id="PS51192"/>
    </source>
</evidence>
<dbReference type="FunFam" id="3.40.50.300:FF:001389">
    <property type="entry name" value="ATP-dependent DNA helicase RecQ"/>
    <property type="match status" value="1"/>
</dbReference>
<dbReference type="SMART" id="SM00487">
    <property type="entry name" value="DEXDc"/>
    <property type="match status" value="1"/>
</dbReference>
<dbReference type="GO" id="GO:0043138">
    <property type="term" value="F:3'-5' DNA helicase activity"/>
    <property type="evidence" value="ECO:0007669"/>
    <property type="project" value="UniProtKB-EC"/>
</dbReference>
<dbReference type="GO" id="GO:0006310">
    <property type="term" value="P:DNA recombination"/>
    <property type="evidence" value="ECO:0007669"/>
    <property type="project" value="InterPro"/>
</dbReference>
<dbReference type="Pfam" id="PF00271">
    <property type="entry name" value="Helicase_C"/>
    <property type="match status" value="1"/>
</dbReference>
<reference evidence="12 13" key="1">
    <citation type="journal article" date="2021" name="Sci. Rep.">
        <title>The genome of the diatom Chaetoceros tenuissimus carries an ancient integrated fragment of an extant virus.</title>
        <authorList>
            <person name="Hongo Y."/>
            <person name="Kimura K."/>
            <person name="Takaki Y."/>
            <person name="Yoshida Y."/>
            <person name="Baba S."/>
            <person name="Kobayashi G."/>
            <person name="Nagasaki K."/>
            <person name="Hano T."/>
            <person name="Tomaru Y."/>
        </authorList>
    </citation>
    <scope>NUCLEOTIDE SEQUENCE [LARGE SCALE GENOMIC DNA]</scope>
    <source>
        <strain evidence="12 13">NIES-3715</strain>
    </source>
</reference>
<organism evidence="12 13">
    <name type="scientific">Chaetoceros tenuissimus</name>
    <dbReference type="NCBI Taxonomy" id="426638"/>
    <lineage>
        <taxon>Eukaryota</taxon>
        <taxon>Sar</taxon>
        <taxon>Stramenopiles</taxon>
        <taxon>Ochrophyta</taxon>
        <taxon>Bacillariophyta</taxon>
        <taxon>Coscinodiscophyceae</taxon>
        <taxon>Chaetocerotophycidae</taxon>
        <taxon>Chaetocerotales</taxon>
        <taxon>Chaetocerotaceae</taxon>
        <taxon>Chaetoceros</taxon>
    </lineage>
</organism>
<evidence type="ECO:0000256" key="6">
    <source>
        <dbReference type="ARBA" id="ARBA00023125"/>
    </source>
</evidence>
<dbReference type="Gene3D" id="1.10.10.10">
    <property type="entry name" value="Winged helix-like DNA-binding domain superfamily/Winged helix DNA-binding domain"/>
    <property type="match status" value="1"/>
</dbReference>
<evidence type="ECO:0000256" key="5">
    <source>
        <dbReference type="ARBA" id="ARBA00022840"/>
    </source>
</evidence>
<evidence type="ECO:0000256" key="1">
    <source>
        <dbReference type="ARBA" id="ARBA00005446"/>
    </source>
</evidence>
<name>A0AAD3H2I7_9STRA</name>
<feature type="domain" description="Helicase ATP-binding" evidence="10">
    <location>
        <begin position="41"/>
        <end position="213"/>
    </location>
</feature>
<evidence type="ECO:0000256" key="7">
    <source>
        <dbReference type="ARBA" id="ARBA00023235"/>
    </source>
</evidence>
<gene>
    <name evidence="12" type="ORF">CTEN210_04688</name>
</gene>
<evidence type="ECO:0000259" key="11">
    <source>
        <dbReference type="PROSITE" id="PS51194"/>
    </source>
</evidence>
<keyword evidence="5" id="KW-0067">ATP-binding</keyword>
<dbReference type="GO" id="GO:0009378">
    <property type="term" value="F:four-way junction helicase activity"/>
    <property type="evidence" value="ECO:0007669"/>
    <property type="project" value="TreeGrafter"/>
</dbReference>
<dbReference type="GO" id="GO:0003677">
    <property type="term" value="F:DNA binding"/>
    <property type="evidence" value="ECO:0007669"/>
    <property type="project" value="UniProtKB-KW"/>
</dbReference>
<dbReference type="InterPro" id="IPR014001">
    <property type="entry name" value="Helicase_ATP-bd"/>
</dbReference>
<feature type="domain" description="Helicase C-terminal" evidence="11">
    <location>
        <begin position="237"/>
        <end position="390"/>
    </location>
</feature>
<comment type="similarity">
    <text evidence="1">Belongs to the helicase family. RecQ subfamily.</text>
</comment>
<evidence type="ECO:0000256" key="2">
    <source>
        <dbReference type="ARBA" id="ARBA00022741"/>
    </source>
</evidence>
<keyword evidence="6" id="KW-0238">DNA-binding</keyword>
<dbReference type="InterPro" id="IPR011545">
    <property type="entry name" value="DEAD/DEAH_box_helicase_dom"/>
</dbReference>
<dbReference type="Pfam" id="PF00270">
    <property type="entry name" value="DEAD"/>
    <property type="match status" value="1"/>
</dbReference>
<keyword evidence="2" id="KW-0547">Nucleotide-binding</keyword>
<dbReference type="GO" id="GO:0005737">
    <property type="term" value="C:cytoplasm"/>
    <property type="evidence" value="ECO:0007669"/>
    <property type="project" value="TreeGrafter"/>
</dbReference>
<dbReference type="PROSITE" id="PS51194">
    <property type="entry name" value="HELICASE_CTER"/>
    <property type="match status" value="1"/>
</dbReference>
<accession>A0AAD3H2I7</accession>
<keyword evidence="7" id="KW-0413">Isomerase</keyword>
<dbReference type="CDD" id="cd17920">
    <property type="entry name" value="DEXHc_RecQ"/>
    <property type="match status" value="1"/>
</dbReference>
<evidence type="ECO:0000313" key="12">
    <source>
        <dbReference type="EMBL" id="GFH48212.1"/>
    </source>
</evidence>
<dbReference type="NCBIfam" id="TIGR00614">
    <property type="entry name" value="recQ_fam"/>
    <property type="match status" value="1"/>
</dbReference>